<evidence type="ECO:0000256" key="15">
    <source>
        <dbReference type="ARBA" id="ARBA00022840"/>
    </source>
</evidence>
<evidence type="ECO:0000313" key="24">
    <source>
        <dbReference type="EMBL" id="BAU21082.1"/>
    </source>
</evidence>
<dbReference type="InterPro" id="IPR000605">
    <property type="entry name" value="Helicase_SF3_ssDNA/RNA_vir"/>
</dbReference>
<comment type="cofactor">
    <cofactor evidence="2">
        <name>Mg(2+)</name>
        <dbReference type="ChEBI" id="CHEBI:18420"/>
    </cofactor>
</comment>
<evidence type="ECO:0000256" key="10">
    <source>
        <dbReference type="ARBA" id="ARBA00022723"/>
    </source>
</evidence>
<comment type="subcellular location">
    <subcellularLocation>
        <location evidence="3">Host nucleus</location>
    </subcellularLocation>
</comment>
<evidence type="ECO:0000256" key="13">
    <source>
        <dbReference type="ARBA" id="ARBA00022801"/>
    </source>
</evidence>
<evidence type="ECO:0000256" key="19">
    <source>
        <dbReference type="ARBA" id="ARBA00046883"/>
    </source>
</evidence>
<keyword evidence="9" id="KW-0540">Nuclease</keyword>
<organism evidence="24">
    <name type="scientific">Milk vetch dwarf virus</name>
    <dbReference type="NCBI Taxonomy" id="67585"/>
    <lineage>
        <taxon>Viruses</taxon>
        <taxon>Monodnaviria</taxon>
        <taxon>Shotokuvirae</taxon>
        <taxon>Cressdnaviricota</taxon>
        <taxon>Arfiviricetes</taxon>
        <taxon>Mulpavirales</taxon>
        <taxon>Nanoviridae</taxon>
        <taxon>Nanovirus</taxon>
        <taxon>Nanovirus astragali</taxon>
    </lineage>
</organism>
<dbReference type="Gene3D" id="3.40.1310.20">
    <property type="match status" value="1"/>
</dbReference>
<dbReference type="PROSITE" id="PS52020">
    <property type="entry name" value="CRESS_DNA_REP"/>
    <property type="match status" value="1"/>
</dbReference>
<keyword evidence="12" id="KW-0255">Endonuclease</keyword>
<evidence type="ECO:0000256" key="1">
    <source>
        <dbReference type="ARBA" id="ARBA00001936"/>
    </source>
</evidence>
<keyword evidence="8" id="KW-0235">DNA replication</keyword>
<reference evidence="24" key="1">
    <citation type="submission" date="2014-11" db="EMBL/GenBank/DDBJ databases">
        <title>First Report of Milk vetch dwarf virus from Bangladesh.</title>
        <authorList>
            <person name="Sano Y."/>
            <person name="Kamal M.U."/>
        </authorList>
    </citation>
    <scope>NUCLEOTIDE SEQUENCE</scope>
    <source>
        <strain evidence="24">BD1</strain>
    </source>
</reference>
<keyword evidence="7" id="KW-0548">Nucleotidyltransferase</keyword>
<dbReference type="GO" id="GO:0006260">
    <property type="term" value="P:DNA replication"/>
    <property type="evidence" value="ECO:0007669"/>
    <property type="project" value="UniProtKB-KW"/>
</dbReference>
<protein>
    <recommendedName>
        <fullName evidence="22">Master replication protein</fullName>
    </recommendedName>
</protein>
<sequence>MARQVICWCFTLNNPLSPLSLHESMKYLVYQREQGEAGNIHFQGYIEMKKRTSLAGMKKLIPGAHFEKRRGTQGEARAYAMKEDTRLEGPWEYGEFIPTIEDKLREVMNDMKITGKRPIEYIEECCNTYDKSASTLREFRGELKKKKAIISWELQRKPWMDEVDTLLQERDGRRIIWVYGPQGGEGKTSYAKHLVKTRDAFYSTGGKTADIAFAWDHQELVLFDFPRSFEEYVNYGVIEQLKNGIIQSGKYQSVIKYSDYVEVIVFADFTPRSGMFSEDRIVYVYA</sequence>
<evidence type="ECO:0000256" key="11">
    <source>
        <dbReference type="ARBA" id="ARBA00022741"/>
    </source>
</evidence>
<evidence type="ECO:0000256" key="2">
    <source>
        <dbReference type="ARBA" id="ARBA00001946"/>
    </source>
</evidence>
<evidence type="ECO:0000256" key="20">
    <source>
        <dbReference type="ARBA" id="ARBA00049360"/>
    </source>
</evidence>
<comment type="catalytic activity">
    <reaction evidence="20">
        <text>ATP + H2O = ADP + phosphate + H(+)</text>
        <dbReference type="Rhea" id="RHEA:13065"/>
        <dbReference type="ChEBI" id="CHEBI:15377"/>
        <dbReference type="ChEBI" id="CHEBI:15378"/>
        <dbReference type="ChEBI" id="CHEBI:30616"/>
        <dbReference type="ChEBI" id="CHEBI:43474"/>
        <dbReference type="ChEBI" id="CHEBI:456216"/>
    </reaction>
</comment>
<dbReference type="GO" id="GO:0005524">
    <property type="term" value="F:ATP binding"/>
    <property type="evidence" value="ECO:0007669"/>
    <property type="project" value="UniProtKB-KW"/>
</dbReference>
<keyword evidence="14" id="KW-0347">Helicase</keyword>
<comment type="cofactor">
    <cofactor evidence="1">
        <name>Mn(2+)</name>
        <dbReference type="ChEBI" id="CHEBI:29035"/>
    </cofactor>
</comment>
<evidence type="ECO:0000256" key="22">
    <source>
        <dbReference type="ARBA" id="ARBA00050032"/>
    </source>
</evidence>
<feature type="domain" description="CRESS-DNA virus Rep endonuclease" evidence="23">
    <location>
        <begin position="2"/>
        <end position="96"/>
    </location>
</feature>
<keyword evidence="15" id="KW-0067">ATP-binding</keyword>
<keyword evidence="5" id="KW-1048">Host nucleus</keyword>
<dbReference type="EMBL" id="LC010103">
    <property type="protein sequence ID" value="BAU21082.1"/>
    <property type="molecule type" value="Genomic_DNA"/>
</dbReference>
<evidence type="ECO:0000256" key="3">
    <source>
        <dbReference type="ARBA" id="ARBA00004147"/>
    </source>
</evidence>
<evidence type="ECO:0000256" key="21">
    <source>
        <dbReference type="ARBA" id="ARBA00049962"/>
    </source>
</evidence>
<dbReference type="Pfam" id="PF00910">
    <property type="entry name" value="RNA_helicase"/>
    <property type="match status" value="1"/>
</dbReference>
<dbReference type="GO" id="GO:0042025">
    <property type="term" value="C:host cell nucleus"/>
    <property type="evidence" value="ECO:0007669"/>
    <property type="project" value="UniProtKB-SubCell"/>
</dbReference>
<evidence type="ECO:0000256" key="4">
    <source>
        <dbReference type="ARBA" id="ARBA00006649"/>
    </source>
</evidence>
<evidence type="ECO:0000256" key="14">
    <source>
        <dbReference type="ARBA" id="ARBA00022806"/>
    </source>
</evidence>
<evidence type="ECO:0000256" key="12">
    <source>
        <dbReference type="ARBA" id="ARBA00022759"/>
    </source>
</evidence>
<keyword evidence="16" id="KW-0190">Covalent protein-DNA linkage</keyword>
<evidence type="ECO:0000256" key="5">
    <source>
        <dbReference type="ARBA" id="ARBA00022562"/>
    </source>
</evidence>
<keyword evidence="17" id="KW-0238">DNA-binding</keyword>
<evidence type="ECO:0000256" key="9">
    <source>
        <dbReference type="ARBA" id="ARBA00022722"/>
    </source>
</evidence>
<evidence type="ECO:0000256" key="17">
    <source>
        <dbReference type="ARBA" id="ARBA00023125"/>
    </source>
</evidence>
<dbReference type="GO" id="GO:0016779">
    <property type="term" value="F:nucleotidyltransferase activity"/>
    <property type="evidence" value="ECO:0007669"/>
    <property type="project" value="UniProtKB-KW"/>
</dbReference>
<evidence type="ECO:0000256" key="6">
    <source>
        <dbReference type="ARBA" id="ARBA00022679"/>
    </source>
</evidence>
<dbReference type="Pfam" id="PF02407">
    <property type="entry name" value="Viral_Rep"/>
    <property type="match status" value="1"/>
</dbReference>
<accession>A0A0U5AAB0</accession>
<dbReference type="GO" id="GO:0046872">
    <property type="term" value="F:metal ion binding"/>
    <property type="evidence" value="ECO:0007669"/>
    <property type="project" value="UniProtKB-KW"/>
</dbReference>
<dbReference type="GO" id="GO:0016787">
    <property type="term" value="F:hydrolase activity"/>
    <property type="evidence" value="ECO:0007669"/>
    <property type="project" value="UniProtKB-KW"/>
</dbReference>
<dbReference type="GO" id="GO:0003724">
    <property type="term" value="F:RNA helicase activity"/>
    <property type="evidence" value="ECO:0007669"/>
    <property type="project" value="InterPro"/>
</dbReference>
<dbReference type="InterPro" id="IPR049912">
    <property type="entry name" value="CRESS_DNA_REP"/>
</dbReference>
<dbReference type="FunFam" id="3.40.1310.20:FF:000002">
    <property type="entry name" value="Master replication protein"/>
    <property type="match status" value="1"/>
</dbReference>
<keyword evidence="6" id="KW-0808">Transferase</keyword>
<dbReference type="GO" id="GO:0004519">
    <property type="term" value="F:endonuclease activity"/>
    <property type="evidence" value="ECO:0007669"/>
    <property type="project" value="UniProtKB-KW"/>
</dbReference>
<dbReference type="GO" id="GO:0003723">
    <property type="term" value="F:RNA binding"/>
    <property type="evidence" value="ECO:0007669"/>
    <property type="project" value="InterPro"/>
</dbReference>
<keyword evidence="10" id="KW-0479">Metal-binding</keyword>
<comment type="function">
    <text evidence="21">Essential for the replication of all genomic viral ssDNA (trans-replication). The closed circular ssDNA genome is first converted to a superhelical dsDNA. Rep binds a specific hairpin at the genome origin of replication. Introduces an endonucleolytic nick within the conserved sequence 5'-A[GT]TATTAC-3' in the intergenic region of the genome, thereby initiating the rolling circle replication (RCR). Following cleavage, binds covalently to the 5'-phosphate of DNA as a tyrosyl ester. The cleavage gives rise to a free 3'-OH that serves as a primer for the cellular DNA polymerase. The polymerase synthesizes the (+) strand DNA by rolling circle mechanism. After one round of replication, a Rep-catalyzed nucleotidyl transfer reaction releases a circular single-stranded virus genome, thereby terminating the replication. Displays origin-specific DNA cleavage, nucleotidyl transferase, ATPase and helicase activities.</text>
</comment>
<comment type="similarity">
    <text evidence="4">Belongs to the nanoviridea/circoviridae replication-associated protein family.</text>
</comment>
<keyword evidence="18" id="KW-0511">Multifunctional enzyme</keyword>
<name>A0A0U5AAB0_9VIRU</name>
<proteinExistence type="inferred from homology"/>
<evidence type="ECO:0000256" key="7">
    <source>
        <dbReference type="ARBA" id="ARBA00022695"/>
    </source>
</evidence>
<evidence type="ECO:0000256" key="16">
    <source>
        <dbReference type="ARBA" id="ARBA00023124"/>
    </source>
</evidence>
<evidence type="ECO:0000256" key="18">
    <source>
        <dbReference type="ARBA" id="ARBA00023268"/>
    </source>
</evidence>
<keyword evidence="11" id="KW-0547">Nucleotide-binding</keyword>
<comment type="subunit">
    <text evidence="19">Homooligomer. Rep binds to repeated DNA motifs (iterons).</text>
</comment>
<dbReference type="GO" id="GO:0003677">
    <property type="term" value="F:DNA binding"/>
    <property type="evidence" value="ECO:0007669"/>
    <property type="project" value="UniProtKB-KW"/>
</dbReference>
<keyword evidence="13" id="KW-0378">Hydrolase</keyword>
<evidence type="ECO:0000259" key="23">
    <source>
        <dbReference type="PROSITE" id="PS52020"/>
    </source>
</evidence>
<evidence type="ECO:0000256" key="8">
    <source>
        <dbReference type="ARBA" id="ARBA00022705"/>
    </source>
</evidence>